<proteinExistence type="predicted"/>
<evidence type="ECO:0000313" key="2">
    <source>
        <dbReference type="EMBL" id="KHN85590.1"/>
    </source>
</evidence>
<reference evidence="2 3" key="1">
    <citation type="submission" date="2014-11" db="EMBL/GenBank/DDBJ databases">
        <title>Genetic blueprint of the zoonotic pathogen Toxocara canis.</title>
        <authorList>
            <person name="Zhu X.-Q."/>
            <person name="Korhonen P.K."/>
            <person name="Cai H."/>
            <person name="Young N.D."/>
            <person name="Nejsum P."/>
            <person name="von Samson-Himmelstjerna G."/>
            <person name="Boag P.R."/>
            <person name="Tan P."/>
            <person name="Li Q."/>
            <person name="Min J."/>
            <person name="Yang Y."/>
            <person name="Wang X."/>
            <person name="Fang X."/>
            <person name="Hall R.S."/>
            <person name="Hofmann A."/>
            <person name="Sternberg P.W."/>
            <person name="Jex A.R."/>
            <person name="Gasser R.B."/>
        </authorList>
    </citation>
    <scope>NUCLEOTIDE SEQUENCE [LARGE SCALE GENOMIC DNA]</scope>
    <source>
        <strain evidence="2">PN_DK_2014</strain>
    </source>
</reference>
<feature type="compositionally biased region" description="Acidic residues" evidence="1">
    <location>
        <begin position="101"/>
        <end position="111"/>
    </location>
</feature>
<gene>
    <name evidence="2" type="ORF">Tcan_08147</name>
</gene>
<feature type="region of interest" description="Disordered" evidence="1">
    <location>
        <begin position="81"/>
        <end position="126"/>
    </location>
</feature>
<feature type="compositionally biased region" description="Acidic residues" evidence="1">
    <location>
        <begin position="81"/>
        <end position="93"/>
    </location>
</feature>
<accession>A0A0B2VX92</accession>
<keyword evidence="3" id="KW-1185">Reference proteome</keyword>
<dbReference type="AlphaFoldDB" id="A0A0B2VX92"/>
<dbReference type="Proteomes" id="UP000031036">
    <property type="component" value="Unassembled WGS sequence"/>
</dbReference>
<comment type="caution">
    <text evidence="2">The sequence shown here is derived from an EMBL/GenBank/DDBJ whole genome shotgun (WGS) entry which is preliminary data.</text>
</comment>
<feature type="region of interest" description="Disordered" evidence="1">
    <location>
        <begin position="1"/>
        <end position="21"/>
    </location>
</feature>
<sequence length="142" mass="15828">MSFEQAEQPPTPQPDYSFGHATGERLQQLQNVVNADDVGEAVDVEEAVLPMPRKFRNFIGQTTFQPTYFAAGIKSIYDEEAVVEPPSGDDEVSLPEKEETSEAETTEELVSNDEPTTNEQPPFELGKGIFFDRVFDGSHDKE</sequence>
<evidence type="ECO:0000313" key="3">
    <source>
        <dbReference type="Proteomes" id="UP000031036"/>
    </source>
</evidence>
<organism evidence="2 3">
    <name type="scientific">Toxocara canis</name>
    <name type="common">Canine roundworm</name>
    <dbReference type="NCBI Taxonomy" id="6265"/>
    <lineage>
        <taxon>Eukaryota</taxon>
        <taxon>Metazoa</taxon>
        <taxon>Ecdysozoa</taxon>
        <taxon>Nematoda</taxon>
        <taxon>Chromadorea</taxon>
        <taxon>Rhabditida</taxon>
        <taxon>Spirurina</taxon>
        <taxon>Ascaridomorpha</taxon>
        <taxon>Ascaridoidea</taxon>
        <taxon>Toxocaridae</taxon>
        <taxon>Toxocara</taxon>
    </lineage>
</organism>
<dbReference type="EMBL" id="JPKZ01000756">
    <property type="protein sequence ID" value="KHN85590.1"/>
    <property type="molecule type" value="Genomic_DNA"/>
</dbReference>
<evidence type="ECO:0000256" key="1">
    <source>
        <dbReference type="SAM" id="MobiDB-lite"/>
    </source>
</evidence>
<name>A0A0B2VX92_TOXCA</name>
<protein>
    <submittedName>
        <fullName evidence="2">Uncharacterized protein</fullName>
    </submittedName>
</protein>